<sequence>MFEVLFNHIEEKVALSDSDKEVIKTFFVPRKLRKRQYLLQEGDLCKNMAFVAKGLLRTYNIDDKGNEHMSVFGWEGWWLSDFNSFLTGHPAVFNIDAIENSELLLISRSDYESLTLAVPIMDRYFRILYQNSIVTKERRLMNSITYTAEEQYLRLAQAQPQIIQRVPQNLIASYLGLAPETLSRIKKNLALRNNS</sequence>
<dbReference type="AlphaFoldDB" id="A0A9X1PKP3"/>
<name>A0A9X1PKP3_9BACT</name>
<dbReference type="RefSeq" id="WP_234655911.1">
    <property type="nucleotide sequence ID" value="NZ_CP094997.1"/>
</dbReference>
<evidence type="ECO:0000259" key="1">
    <source>
        <dbReference type="PROSITE" id="PS50042"/>
    </source>
</evidence>
<dbReference type="Proteomes" id="UP001139000">
    <property type="component" value="Unassembled WGS sequence"/>
</dbReference>
<protein>
    <submittedName>
        <fullName evidence="2">Crp/Fnr family transcriptional regulator</fullName>
    </submittedName>
</protein>
<feature type="domain" description="Cyclic nucleotide-binding" evidence="1">
    <location>
        <begin position="5"/>
        <end position="114"/>
    </location>
</feature>
<evidence type="ECO:0000313" key="2">
    <source>
        <dbReference type="EMBL" id="MCF0062835.1"/>
    </source>
</evidence>
<dbReference type="CDD" id="cd00038">
    <property type="entry name" value="CAP_ED"/>
    <property type="match status" value="1"/>
</dbReference>
<dbReference type="SUPFAM" id="SSF51206">
    <property type="entry name" value="cAMP-binding domain-like"/>
    <property type="match status" value="1"/>
</dbReference>
<keyword evidence="3" id="KW-1185">Reference proteome</keyword>
<proteinExistence type="predicted"/>
<comment type="caution">
    <text evidence="2">The sequence shown here is derived from an EMBL/GenBank/DDBJ whole genome shotgun (WGS) entry which is preliminary data.</text>
</comment>
<reference evidence="2" key="1">
    <citation type="submission" date="2021-12" db="EMBL/GenBank/DDBJ databases">
        <title>Novel species in genus Dyadobacter.</title>
        <authorList>
            <person name="Ma C."/>
        </authorList>
    </citation>
    <scope>NUCLEOTIDE SEQUENCE</scope>
    <source>
        <strain evidence="2">LJ419</strain>
    </source>
</reference>
<evidence type="ECO:0000313" key="3">
    <source>
        <dbReference type="Proteomes" id="UP001139000"/>
    </source>
</evidence>
<dbReference type="InterPro" id="IPR014710">
    <property type="entry name" value="RmlC-like_jellyroll"/>
</dbReference>
<dbReference type="InterPro" id="IPR000595">
    <property type="entry name" value="cNMP-bd_dom"/>
</dbReference>
<gene>
    <name evidence="2" type="ORF">LXM26_15110</name>
</gene>
<accession>A0A9X1PKP3</accession>
<dbReference type="PROSITE" id="PS50042">
    <property type="entry name" value="CNMP_BINDING_3"/>
    <property type="match status" value="1"/>
</dbReference>
<organism evidence="2 3">
    <name type="scientific">Dyadobacter chenwenxiniae</name>
    <dbReference type="NCBI Taxonomy" id="2906456"/>
    <lineage>
        <taxon>Bacteria</taxon>
        <taxon>Pseudomonadati</taxon>
        <taxon>Bacteroidota</taxon>
        <taxon>Cytophagia</taxon>
        <taxon>Cytophagales</taxon>
        <taxon>Spirosomataceae</taxon>
        <taxon>Dyadobacter</taxon>
    </lineage>
</organism>
<dbReference type="EMBL" id="JAJTTC010000003">
    <property type="protein sequence ID" value="MCF0062835.1"/>
    <property type="molecule type" value="Genomic_DNA"/>
</dbReference>
<dbReference type="Gene3D" id="2.60.120.10">
    <property type="entry name" value="Jelly Rolls"/>
    <property type="match status" value="1"/>
</dbReference>
<dbReference type="Pfam" id="PF00027">
    <property type="entry name" value="cNMP_binding"/>
    <property type="match status" value="1"/>
</dbReference>
<dbReference type="InterPro" id="IPR018490">
    <property type="entry name" value="cNMP-bd_dom_sf"/>
</dbReference>